<keyword evidence="3" id="KW-1185">Reference proteome</keyword>
<name>A0AA36GBB1_9BILA</name>
<organism evidence="2 3">
    <name type="scientific">Mesorhabditis spiculigera</name>
    <dbReference type="NCBI Taxonomy" id="96644"/>
    <lineage>
        <taxon>Eukaryota</taxon>
        <taxon>Metazoa</taxon>
        <taxon>Ecdysozoa</taxon>
        <taxon>Nematoda</taxon>
        <taxon>Chromadorea</taxon>
        <taxon>Rhabditida</taxon>
        <taxon>Rhabditina</taxon>
        <taxon>Rhabditomorpha</taxon>
        <taxon>Rhabditoidea</taxon>
        <taxon>Rhabditidae</taxon>
        <taxon>Mesorhabditinae</taxon>
        <taxon>Mesorhabditis</taxon>
    </lineage>
</organism>
<gene>
    <name evidence="2" type="ORF">MSPICULIGERA_LOCUS25303</name>
</gene>
<feature type="signal peptide" evidence="1">
    <location>
        <begin position="1"/>
        <end position="18"/>
    </location>
</feature>
<evidence type="ECO:0000313" key="2">
    <source>
        <dbReference type="EMBL" id="CAJ0587329.1"/>
    </source>
</evidence>
<dbReference type="AlphaFoldDB" id="A0AA36GBB1"/>
<feature type="chain" id="PRO_5041373454" evidence="1">
    <location>
        <begin position="19"/>
        <end position="73"/>
    </location>
</feature>
<evidence type="ECO:0000313" key="3">
    <source>
        <dbReference type="Proteomes" id="UP001177023"/>
    </source>
</evidence>
<evidence type="ECO:0000256" key="1">
    <source>
        <dbReference type="SAM" id="SignalP"/>
    </source>
</evidence>
<reference evidence="2" key="1">
    <citation type="submission" date="2023-06" db="EMBL/GenBank/DDBJ databases">
        <authorList>
            <person name="Delattre M."/>
        </authorList>
    </citation>
    <scope>NUCLEOTIDE SEQUENCE</scope>
    <source>
        <strain evidence="2">AF72</strain>
    </source>
</reference>
<sequence length="73" mass="7953">MKFLVFFALLIVAVMALGTPCDIKKGVTGNPDCKMAGETCEKDLGSNIYRCVIAMDRGVNWVLTPPPKKLGQH</sequence>
<comment type="caution">
    <text evidence="2">The sequence shown here is derived from an EMBL/GenBank/DDBJ whole genome shotgun (WGS) entry which is preliminary data.</text>
</comment>
<accession>A0AA36GBB1</accession>
<dbReference type="Proteomes" id="UP001177023">
    <property type="component" value="Unassembled WGS sequence"/>
</dbReference>
<dbReference type="EMBL" id="CATQJA010002710">
    <property type="protein sequence ID" value="CAJ0587329.1"/>
    <property type="molecule type" value="Genomic_DNA"/>
</dbReference>
<proteinExistence type="predicted"/>
<protein>
    <submittedName>
        <fullName evidence="2">Uncharacterized protein</fullName>
    </submittedName>
</protein>
<keyword evidence="1" id="KW-0732">Signal</keyword>
<feature type="non-terminal residue" evidence="2">
    <location>
        <position position="1"/>
    </location>
</feature>